<gene>
    <name evidence="1" type="ORF">SD10_03740</name>
</gene>
<proteinExistence type="predicted"/>
<name>A0A0E4A0T6_9BACT</name>
<accession>A0A0E4A0T6</accession>
<protein>
    <recommendedName>
        <fullName evidence="3">Lipoprotein</fullName>
    </recommendedName>
</protein>
<dbReference type="HOGENOM" id="CLU_1569723_0_0_10"/>
<organism evidence="1 2">
    <name type="scientific">Spirosoma radiotolerans</name>
    <dbReference type="NCBI Taxonomy" id="1379870"/>
    <lineage>
        <taxon>Bacteria</taxon>
        <taxon>Pseudomonadati</taxon>
        <taxon>Bacteroidota</taxon>
        <taxon>Cytophagia</taxon>
        <taxon>Cytophagales</taxon>
        <taxon>Cytophagaceae</taxon>
        <taxon>Spirosoma</taxon>
    </lineage>
</organism>
<evidence type="ECO:0000313" key="2">
    <source>
        <dbReference type="Proteomes" id="UP000033054"/>
    </source>
</evidence>
<dbReference type="KEGG" id="srd:SD10_03740"/>
<dbReference type="Proteomes" id="UP000033054">
    <property type="component" value="Chromosome"/>
</dbReference>
<keyword evidence="2" id="KW-1185">Reference proteome</keyword>
<evidence type="ECO:0008006" key="3">
    <source>
        <dbReference type="Google" id="ProtNLM"/>
    </source>
</evidence>
<dbReference type="EMBL" id="CP010429">
    <property type="protein sequence ID" value="AKD58312.1"/>
    <property type="molecule type" value="Genomic_DNA"/>
</dbReference>
<sequence length="170" mass="19058">MNKLLVICQLIMLTGCMNVSIQSNVKPDDKPEFKRILVVSNLQHMVPTYLARFQTAFPSGYQVCTVSNSSIDFDNPEEAIDKKRQACQSEVSLSIDFNRNYTSGYGKYITSNNELLLVMTNLATNKPFWKAIVTTGGLNEVPPREIVQQLIKDGIIVGAVPLEKSYQSDY</sequence>
<dbReference type="PATRIC" id="fig|1379870.5.peg.814"/>
<dbReference type="PROSITE" id="PS51257">
    <property type="entry name" value="PROKAR_LIPOPROTEIN"/>
    <property type="match status" value="1"/>
</dbReference>
<evidence type="ECO:0000313" key="1">
    <source>
        <dbReference type="EMBL" id="AKD58312.1"/>
    </source>
</evidence>
<reference evidence="1 2" key="1">
    <citation type="journal article" date="2014" name="Curr. Microbiol.">
        <title>Spirosoma radiotolerans sp. nov., a gamma-radiation-resistant bacterium isolated from gamma ray-irradiated soil.</title>
        <authorList>
            <person name="Lee J.J."/>
            <person name="Srinivasan S."/>
            <person name="Lim S."/>
            <person name="Joe M."/>
            <person name="Im S."/>
            <person name="Bae S.I."/>
            <person name="Park K.R."/>
            <person name="Han J.H."/>
            <person name="Park S.H."/>
            <person name="Joo B.M."/>
            <person name="Park S.J."/>
            <person name="Kim M.K."/>
        </authorList>
    </citation>
    <scope>NUCLEOTIDE SEQUENCE [LARGE SCALE GENOMIC DNA]</scope>
    <source>
        <strain evidence="1 2">DG5A</strain>
    </source>
</reference>
<dbReference type="AlphaFoldDB" id="A0A0E4A0T6"/>